<reference evidence="1 2" key="2">
    <citation type="submission" date="2008-10" db="EMBL/GenBank/DDBJ databases">
        <authorList>
            <person name="Fulton L."/>
            <person name="Clifton S."/>
            <person name="Fulton B."/>
            <person name="Xu J."/>
            <person name="Minx P."/>
            <person name="Pepin K.H."/>
            <person name="Johnson M."/>
            <person name="Bhonagiri V."/>
            <person name="Nash W.E."/>
            <person name="Mardis E.R."/>
            <person name="Wilson R.K."/>
        </authorList>
    </citation>
    <scope>NUCLEOTIDE SEQUENCE [LARGE SCALE GENOMIC DNA]</scope>
    <source>
        <strain evidence="1 2">ATCC 29098</strain>
    </source>
</reference>
<gene>
    <name evidence="1" type="ORF">DESPIG_00499</name>
</gene>
<dbReference type="Proteomes" id="UP000003676">
    <property type="component" value="Unassembled WGS sequence"/>
</dbReference>
<comment type="caution">
    <text evidence="1">The sequence shown here is derived from an EMBL/GenBank/DDBJ whole genome shotgun (WGS) entry which is preliminary data.</text>
</comment>
<proteinExistence type="predicted"/>
<protein>
    <submittedName>
        <fullName evidence="1">Uncharacterized protein</fullName>
    </submittedName>
</protein>
<reference evidence="1 2" key="1">
    <citation type="submission" date="2008-10" db="EMBL/GenBank/DDBJ databases">
        <title>Draft genome sequence of Desulvovibrio piger (ATCC 29098).</title>
        <authorList>
            <person name="Sudarsanam P."/>
            <person name="Ley R."/>
            <person name="Guruge J."/>
            <person name="Turnbaugh P.J."/>
            <person name="Mahowald M."/>
            <person name="Liep D."/>
            <person name="Gordon J."/>
        </authorList>
    </citation>
    <scope>NUCLEOTIDE SEQUENCE [LARGE SCALE GENOMIC DNA]</scope>
    <source>
        <strain evidence="1 2">ATCC 29098</strain>
    </source>
</reference>
<evidence type="ECO:0000313" key="2">
    <source>
        <dbReference type="Proteomes" id="UP000003676"/>
    </source>
</evidence>
<evidence type="ECO:0000313" key="1">
    <source>
        <dbReference type="EMBL" id="EEB34626.1"/>
    </source>
</evidence>
<organism evidence="1 2">
    <name type="scientific">Desulfovibrio piger ATCC 29098</name>
    <dbReference type="NCBI Taxonomy" id="411464"/>
    <lineage>
        <taxon>Bacteria</taxon>
        <taxon>Pseudomonadati</taxon>
        <taxon>Thermodesulfobacteriota</taxon>
        <taxon>Desulfovibrionia</taxon>
        <taxon>Desulfovibrionales</taxon>
        <taxon>Desulfovibrionaceae</taxon>
        <taxon>Desulfovibrio</taxon>
    </lineage>
</organism>
<dbReference type="HOGENOM" id="CLU_3232711_0_0_7"/>
<sequence>MRCQFAEPHARAAVPSRYGTAAAVCRIKNKRACIHCGCTLFYS</sequence>
<dbReference type="AlphaFoldDB" id="B6WR19"/>
<name>B6WR19_9BACT</name>
<accession>B6WR19</accession>
<dbReference type="EMBL" id="ABXU01000021">
    <property type="protein sequence ID" value="EEB34626.1"/>
    <property type="molecule type" value="Genomic_DNA"/>
</dbReference>